<organism evidence="1">
    <name type="scientific">Human herpesvirus 1</name>
    <name type="common">HHV-1</name>
    <name type="synonym">Human herpes simplex virus 1</name>
    <dbReference type="NCBI Taxonomy" id="10298"/>
    <lineage>
        <taxon>Viruses</taxon>
        <taxon>Duplodnaviria</taxon>
        <taxon>Heunggongvirae</taxon>
        <taxon>Peploviricota</taxon>
        <taxon>Herviviricetes</taxon>
        <taxon>Herpesvirales</taxon>
        <taxon>Orthoherpesviridae</taxon>
        <taxon>Alphaherpesvirinae</taxon>
        <taxon>Simplexvirus</taxon>
        <taxon>Simplexvirus humanalpha1</taxon>
    </lineage>
</organism>
<organismHost>
    <name type="scientific">Homo sapiens</name>
    <name type="common">Human</name>
    <dbReference type="NCBI Taxonomy" id="9606"/>
</organismHost>
<evidence type="ECO:0000313" key="1">
    <source>
        <dbReference type="EMBL" id="AWW08061.1"/>
    </source>
</evidence>
<protein>
    <submittedName>
        <fullName evidence="1">Uncharacterized protein</fullName>
    </submittedName>
</protein>
<name>A0A2Z4H000_HHV1</name>
<accession>A0A2Z4H000</accession>
<reference evidence="1" key="1">
    <citation type="journal article" date="2018" name="MSphere">
        <title>Ultrasensitive Capture of Human Herpes Simplex Virus Genomes Directly from Clinical Samples Reveals Extraordinarily Limited Evolution in Cell Culture.</title>
        <authorList>
            <person name="Greninger A.L."/>
            <person name="Roychoudhury P."/>
            <person name="Xie H."/>
            <person name="Casto A."/>
            <person name="Cent A."/>
            <person name="Pepper G."/>
            <person name="Koelle D.M."/>
            <person name="Huang M.L."/>
            <person name="Wald A."/>
            <person name="Johnston C."/>
            <person name="Jerome K.R."/>
        </authorList>
    </citation>
    <scope>NUCLEOTIDE SEQUENCE</scope>
    <source>
        <strain evidence="1">2006-57630</strain>
    </source>
</reference>
<dbReference type="EMBL" id="MG999840">
    <property type="protein sequence ID" value="AWW08061.1"/>
    <property type="molecule type" value="Genomic_DNA"/>
</dbReference>
<proteinExistence type="predicted"/>
<sequence>MLYLGWSRLWWSLFWYSCGGKRPCELINKSITVHTGLSRCL</sequence>